<comment type="caution">
    <text evidence="1">The sequence shown here is derived from an EMBL/GenBank/DDBJ whole genome shotgun (WGS) entry which is preliminary data.</text>
</comment>
<accession>A0A318K1V1</accession>
<sequence>MVDVDESGSVVMESASSALPRSTLFDVGSLEGIMRVIGEGGQW</sequence>
<keyword evidence="2" id="KW-1185">Reference proteome</keyword>
<name>A0A318K1V1_9NOCA</name>
<evidence type="ECO:0000313" key="1">
    <source>
        <dbReference type="EMBL" id="PXX64238.1"/>
    </source>
</evidence>
<gene>
    <name evidence="1" type="ORF">DFR70_105423</name>
</gene>
<proteinExistence type="predicted"/>
<organism evidence="1 2">
    <name type="scientific">Nocardia tenerifensis</name>
    <dbReference type="NCBI Taxonomy" id="228006"/>
    <lineage>
        <taxon>Bacteria</taxon>
        <taxon>Bacillati</taxon>
        <taxon>Actinomycetota</taxon>
        <taxon>Actinomycetes</taxon>
        <taxon>Mycobacteriales</taxon>
        <taxon>Nocardiaceae</taxon>
        <taxon>Nocardia</taxon>
    </lineage>
</organism>
<reference evidence="1 2" key="1">
    <citation type="submission" date="2018-05" db="EMBL/GenBank/DDBJ databases">
        <title>Genomic Encyclopedia of Type Strains, Phase IV (KMG-IV): sequencing the most valuable type-strain genomes for metagenomic binning, comparative biology and taxonomic classification.</title>
        <authorList>
            <person name="Goeker M."/>
        </authorList>
    </citation>
    <scope>NUCLEOTIDE SEQUENCE [LARGE SCALE GENOMIC DNA]</scope>
    <source>
        <strain evidence="1 2">DSM 44704</strain>
    </source>
</reference>
<evidence type="ECO:0000313" key="2">
    <source>
        <dbReference type="Proteomes" id="UP000247569"/>
    </source>
</evidence>
<dbReference type="Proteomes" id="UP000247569">
    <property type="component" value="Unassembled WGS sequence"/>
</dbReference>
<protein>
    <submittedName>
        <fullName evidence="1">Uncharacterized protein</fullName>
    </submittedName>
</protein>
<dbReference type="EMBL" id="QJKF01000005">
    <property type="protein sequence ID" value="PXX64238.1"/>
    <property type="molecule type" value="Genomic_DNA"/>
</dbReference>
<dbReference type="AlphaFoldDB" id="A0A318K1V1"/>